<protein>
    <submittedName>
        <fullName evidence="7">Uncharacterized protein</fullName>
    </submittedName>
</protein>
<evidence type="ECO:0000313" key="8">
    <source>
        <dbReference type="Proteomes" id="UP000886523"/>
    </source>
</evidence>
<dbReference type="Proteomes" id="UP000886523">
    <property type="component" value="Unassembled WGS sequence"/>
</dbReference>
<keyword evidence="8" id="KW-1185">Reference proteome</keyword>
<keyword evidence="4 5" id="KW-0175">Coiled coil</keyword>
<dbReference type="Gene3D" id="1.10.287.1490">
    <property type="match status" value="1"/>
</dbReference>
<feature type="coiled-coil region" evidence="5">
    <location>
        <begin position="409"/>
        <end position="545"/>
    </location>
</feature>
<feature type="coiled-coil region" evidence="5">
    <location>
        <begin position="119"/>
        <end position="268"/>
    </location>
</feature>
<evidence type="ECO:0000313" key="7">
    <source>
        <dbReference type="EMBL" id="KAF9513901.1"/>
    </source>
</evidence>
<evidence type="ECO:0000256" key="3">
    <source>
        <dbReference type="ARBA" id="ARBA00022553"/>
    </source>
</evidence>
<proteinExistence type="predicted"/>
<evidence type="ECO:0000256" key="1">
    <source>
        <dbReference type="ARBA" id="ARBA00004496"/>
    </source>
</evidence>
<name>A0A9P6B017_9AGAM</name>
<feature type="region of interest" description="Disordered" evidence="6">
    <location>
        <begin position="41"/>
        <end position="105"/>
    </location>
</feature>
<evidence type="ECO:0000256" key="6">
    <source>
        <dbReference type="SAM" id="MobiDB-lite"/>
    </source>
</evidence>
<organism evidence="7 8">
    <name type="scientific">Hydnum rufescens UP504</name>
    <dbReference type="NCBI Taxonomy" id="1448309"/>
    <lineage>
        <taxon>Eukaryota</taxon>
        <taxon>Fungi</taxon>
        <taxon>Dikarya</taxon>
        <taxon>Basidiomycota</taxon>
        <taxon>Agaricomycotina</taxon>
        <taxon>Agaricomycetes</taxon>
        <taxon>Cantharellales</taxon>
        <taxon>Hydnaceae</taxon>
        <taxon>Hydnum</taxon>
    </lineage>
</organism>
<keyword evidence="2" id="KW-0963">Cytoplasm</keyword>
<reference evidence="7" key="1">
    <citation type="journal article" date="2020" name="Nat. Commun.">
        <title>Large-scale genome sequencing of mycorrhizal fungi provides insights into the early evolution of symbiotic traits.</title>
        <authorList>
            <person name="Miyauchi S."/>
            <person name="Kiss E."/>
            <person name="Kuo A."/>
            <person name="Drula E."/>
            <person name="Kohler A."/>
            <person name="Sanchez-Garcia M."/>
            <person name="Morin E."/>
            <person name="Andreopoulos B."/>
            <person name="Barry K.W."/>
            <person name="Bonito G."/>
            <person name="Buee M."/>
            <person name="Carver A."/>
            <person name="Chen C."/>
            <person name="Cichocki N."/>
            <person name="Clum A."/>
            <person name="Culley D."/>
            <person name="Crous P.W."/>
            <person name="Fauchery L."/>
            <person name="Girlanda M."/>
            <person name="Hayes R.D."/>
            <person name="Keri Z."/>
            <person name="LaButti K."/>
            <person name="Lipzen A."/>
            <person name="Lombard V."/>
            <person name="Magnuson J."/>
            <person name="Maillard F."/>
            <person name="Murat C."/>
            <person name="Nolan M."/>
            <person name="Ohm R.A."/>
            <person name="Pangilinan J."/>
            <person name="Pereira M.F."/>
            <person name="Perotto S."/>
            <person name="Peter M."/>
            <person name="Pfister S."/>
            <person name="Riley R."/>
            <person name="Sitrit Y."/>
            <person name="Stielow J.B."/>
            <person name="Szollosi G."/>
            <person name="Zifcakova L."/>
            <person name="Stursova M."/>
            <person name="Spatafora J.W."/>
            <person name="Tedersoo L."/>
            <person name="Vaario L.M."/>
            <person name="Yamada A."/>
            <person name="Yan M."/>
            <person name="Wang P."/>
            <person name="Xu J."/>
            <person name="Bruns T."/>
            <person name="Baldrian P."/>
            <person name="Vilgalys R."/>
            <person name="Dunand C."/>
            <person name="Henrissat B."/>
            <person name="Grigoriev I.V."/>
            <person name="Hibbett D."/>
            <person name="Nagy L.G."/>
            <person name="Martin F.M."/>
        </authorList>
    </citation>
    <scope>NUCLEOTIDE SEQUENCE</scope>
    <source>
        <strain evidence="7">UP504</strain>
    </source>
</reference>
<feature type="coiled-coil region" evidence="5">
    <location>
        <begin position="599"/>
        <end position="633"/>
    </location>
</feature>
<sequence length="774" mass="86116">MQTPEEAERLARAARAKALFQKYQKRKGGAGASSNIASPLSAAALSSPPNPVFSPPASEAGDTSEFGELKHVPSPLRSESVSELRPNSDEVPLSPAQDANSRAELENRQQTISLLVAEKTILSAVVQRLEQDEQRANREHQSTLARHQEQLDALNATIMSLTNELRSSKEAHADIIVREEQQLAKAREMERELESVRRTMNETLAHAKAHETRIRELEEELQANDRIEALEKSLKGTQDRAESLEFQLSKSKQAHAKLKGELSASEEQLRGVESWAKQWQDKHAALAEDHVVAQSSLIQVTAERDSIRVQHDELASSTEATAKEIAQFQQLLSAASGEVKVVQQQLHHAQAEAAQAVHRAEDVEKMQQDLQAENVELMASLNEMRPKIVELTQDKLTLGEETERLQKMIRSLNGTTAQLENTLHEVRARADERDQAAQASEEHWRTEKAVIERAFKELEQGYVAAEDELHAARASVQELDAERTAHRKAVVQYEATMDHLQGEVDRQRNELENMSRALSESRTAAHELRELLARNQSELESLRADAAYKGDEVLRLKDQLVVQNPAASPHIQEETLGSEFLKTVHHQHALDLSTAHSQIRSLENTLYQERAKAHGLQRQVSALEDEVITLRTRAPATPHLHPPRPVSAASNVSSSGIYRSTDSRMRKTLASPVLSSIDAALTPETQHKRKVSLSMLKARIDSEREAPLFRHHAHPVLAPMAEESTPTGTSPPPISPSHSHSSNVIGIAPVEHSQFRDEAHVFWCHACSGDLVVL</sequence>
<feature type="coiled-coil region" evidence="5">
    <location>
        <begin position="353"/>
        <end position="383"/>
    </location>
</feature>
<dbReference type="EMBL" id="MU128967">
    <property type="protein sequence ID" value="KAF9513901.1"/>
    <property type="molecule type" value="Genomic_DNA"/>
</dbReference>
<dbReference type="PANTHER" id="PTHR18902:SF24">
    <property type="entry name" value="NUCLEAR MITOTIC APPARATUS PROTEIN 1"/>
    <property type="match status" value="1"/>
</dbReference>
<comment type="caution">
    <text evidence="7">The sequence shown here is derived from an EMBL/GenBank/DDBJ whole genome shotgun (WGS) entry which is preliminary data.</text>
</comment>
<dbReference type="OrthoDB" id="10255630at2759"/>
<gene>
    <name evidence="7" type="ORF">BS47DRAFT_1343721</name>
</gene>
<evidence type="ECO:0000256" key="5">
    <source>
        <dbReference type="SAM" id="Coils"/>
    </source>
</evidence>
<comment type="subcellular location">
    <subcellularLocation>
        <location evidence="1">Cytoplasm</location>
    </subcellularLocation>
</comment>
<dbReference type="InterPro" id="IPR051841">
    <property type="entry name" value="MT-Golgi_org_protein"/>
</dbReference>
<dbReference type="AlphaFoldDB" id="A0A9P6B017"/>
<dbReference type="GO" id="GO:0005737">
    <property type="term" value="C:cytoplasm"/>
    <property type="evidence" value="ECO:0007669"/>
    <property type="project" value="UniProtKB-SubCell"/>
</dbReference>
<accession>A0A9P6B017</accession>
<feature type="region of interest" description="Disordered" evidence="6">
    <location>
        <begin position="635"/>
        <end position="654"/>
    </location>
</feature>
<dbReference type="PANTHER" id="PTHR18902">
    <property type="entry name" value="NUCLEAR MITOTIC APPARATUS PROTEIN 1-RELATED"/>
    <property type="match status" value="1"/>
</dbReference>
<feature type="region of interest" description="Disordered" evidence="6">
    <location>
        <begin position="721"/>
        <end position="741"/>
    </location>
</feature>
<evidence type="ECO:0000256" key="2">
    <source>
        <dbReference type="ARBA" id="ARBA00022490"/>
    </source>
</evidence>
<evidence type="ECO:0000256" key="4">
    <source>
        <dbReference type="ARBA" id="ARBA00023054"/>
    </source>
</evidence>
<keyword evidence="3" id="KW-0597">Phosphoprotein</keyword>